<dbReference type="EMBL" id="LZKJ01000133">
    <property type="protein sequence ID" value="OBI44602.1"/>
    <property type="molecule type" value="Genomic_DNA"/>
</dbReference>
<feature type="transmembrane region" description="Helical" evidence="1">
    <location>
        <begin position="148"/>
        <end position="164"/>
    </location>
</feature>
<feature type="transmembrane region" description="Helical" evidence="1">
    <location>
        <begin position="314"/>
        <end position="332"/>
    </location>
</feature>
<reference evidence="3" key="1">
    <citation type="submission" date="2016-06" db="EMBL/GenBank/DDBJ databases">
        <authorList>
            <person name="Sutton G."/>
            <person name="Brinkac L."/>
            <person name="Sanka R."/>
            <person name="Adams M."/>
            <person name="Lau E."/>
            <person name="Sam S."/>
            <person name="Sreng N."/>
            <person name="Him V."/>
            <person name="Kerleguer A."/>
            <person name="Cheng S."/>
        </authorList>
    </citation>
    <scope>NUCLEOTIDE SEQUENCE [LARGE SCALE GENOMIC DNA]</scope>
    <source>
        <strain evidence="3">E861</strain>
    </source>
</reference>
<evidence type="ECO:0000313" key="2">
    <source>
        <dbReference type="EMBL" id="OBI44602.1"/>
    </source>
</evidence>
<name>A0A1A2Z555_9MYCO</name>
<dbReference type="InterPro" id="IPR021941">
    <property type="entry name" value="DUF3556_TM"/>
</dbReference>
<gene>
    <name evidence="2" type="ORF">A5707_02770</name>
</gene>
<evidence type="ECO:0000256" key="1">
    <source>
        <dbReference type="SAM" id="Phobius"/>
    </source>
</evidence>
<feature type="transmembrane region" description="Helical" evidence="1">
    <location>
        <begin position="176"/>
        <end position="197"/>
    </location>
</feature>
<dbReference type="OrthoDB" id="3520547at2"/>
<dbReference type="RefSeq" id="WP_065015148.1">
    <property type="nucleotide sequence ID" value="NZ_LZKJ01000133.1"/>
</dbReference>
<dbReference type="Pfam" id="PF12077">
    <property type="entry name" value="DUF3556"/>
    <property type="match status" value="1"/>
</dbReference>
<feature type="transmembrane region" description="Helical" evidence="1">
    <location>
        <begin position="217"/>
        <end position="240"/>
    </location>
</feature>
<organism evidence="2 3">
    <name type="scientific">Mycobacterium kyorinense</name>
    <dbReference type="NCBI Taxonomy" id="487514"/>
    <lineage>
        <taxon>Bacteria</taxon>
        <taxon>Bacillati</taxon>
        <taxon>Actinomycetota</taxon>
        <taxon>Actinomycetes</taxon>
        <taxon>Mycobacteriales</taxon>
        <taxon>Mycobacteriaceae</taxon>
        <taxon>Mycobacterium</taxon>
    </lineage>
</organism>
<proteinExistence type="predicted"/>
<feature type="transmembrane region" description="Helical" evidence="1">
    <location>
        <begin position="339"/>
        <end position="356"/>
    </location>
</feature>
<accession>A0A1A2Z555</accession>
<evidence type="ECO:0008006" key="4">
    <source>
        <dbReference type="Google" id="ProtNLM"/>
    </source>
</evidence>
<feature type="transmembrane region" description="Helical" evidence="1">
    <location>
        <begin position="368"/>
        <end position="387"/>
    </location>
</feature>
<dbReference type="AlphaFoldDB" id="A0A1A2Z555"/>
<keyword evidence="1" id="KW-1133">Transmembrane helix</keyword>
<keyword evidence="1" id="KW-0472">Membrane</keyword>
<comment type="caution">
    <text evidence="2">The sequence shown here is derived from an EMBL/GenBank/DDBJ whole genome shotgun (WGS) entry which is preliminary data.</text>
</comment>
<sequence>MGFLKQDTPQIDFEEWSKGSRAEKIIPMARHWAEVGFGTPVLLHLFYVVKIGLYILAAWLIALTTTGIEGFANVAHWYAEPIVFEKVVLYTMLFEVVGLGCGFGPLNNRFFPPMGSILYWLRPGTIRLPPWPDRIPLTKGDGRTPFDALLYGALLVLLVIALFSDGTGPAPALGTTVGVLPAWQIWAVLGVLAVLGLRDKVIFLAARGEVYASFTVAFLFTGYGVDMILGAKLVCLVIWLGAATSKLNKHFPFVISTMMSNNPLFRSRSVKRKFFEHFPDDLRPGRRSRWLAHFSTAIEGLVPLVLFFSHGGWATAIAAFIMLCFHWGILSAIPMGVPLEWNVFMMFCVLALFVGHPSVGLSDLTTPLPILLFAVVAGTVVLGNLFPRKVSFLPGMRYYAGNWDTTLWCVKPSADEKIGKGIVAIASMPAAQLEKFYGSREAAQIPMYMGYAFRAFNTHGRALFTLAHRAMAGQNEDDYVLTDGERITSTAIGWNFGDGHFSNEQLVAALHKRCHFEPGEVRIVMLDAQPIHRQTQQYRLVDAATGEFERGYVCVADMVTRQPWDDDIPVQVYAPSVTPA</sequence>
<evidence type="ECO:0000313" key="3">
    <source>
        <dbReference type="Proteomes" id="UP000093592"/>
    </source>
</evidence>
<keyword evidence="1" id="KW-0812">Transmembrane</keyword>
<feature type="transmembrane region" description="Helical" evidence="1">
    <location>
        <begin position="51"/>
        <end position="75"/>
    </location>
</feature>
<dbReference type="Proteomes" id="UP000093592">
    <property type="component" value="Unassembled WGS sequence"/>
</dbReference>
<protein>
    <recommendedName>
        <fullName evidence="4">DUF3556 domain-containing protein</fullName>
    </recommendedName>
</protein>